<accession>A0A815F3V1</accession>
<organism evidence="2 3">
    <name type="scientific">Rotaria sordida</name>
    <dbReference type="NCBI Taxonomy" id="392033"/>
    <lineage>
        <taxon>Eukaryota</taxon>
        <taxon>Metazoa</taxon>
        <taxon>Spiralia</taxon>
        <taxon>Gnathifera</taxon>
        <taxon>Rotifera</taxon>
        <taxon>Eurotatoria</taxon>
        <taxon>Bdelloidea</taxon>
        <taxon>Philodinida</taxon>
        <taxon>Philodinidae</taxon>
        <taxon>Rotaria</taxon>
    </lineage>
</organism>
<dbReference type="OrthoDB" id="10047217at2759"/>
<evidence type="ECO:0000313" key="2">
    <source>
        <dbReference type="EMBL" id="CAF1320726.1"/>
    </source>
</evidence>
<keyword evidence="1" id="KW-0472">Membrane</keyword>
<dbReference type="Proteomes" id="UP000663882">
    <property type="component" value="Unassembled WGS sequence"/>
</dbReference>
<dbReference type="EMBL" id="CAJNOO010003146">
    <property type="protein sequence ID" value="CAF1320726.1"/>
    <property type="molecule type" value="Genomic_DNA"/>
</dbReference>
<keyword evidence="1" id="KW-1133">Transmembrane helix</keyword>
<evidence type="ECO:0000313" key="3">
    <source>
        <dbReference type="Proteomes" id="UP000663882"/>
    </source>
</evidence>
<evidence type="ECO:0000256" key="1">
    <source>
        <dbReference type="SAM" id="Phobius"/>
    </source>
</evidence>
<reference evidence="2" key="1">
    <citation type="submission" date="2021-02" db="EMBL/GenBank/DDBJ databases">
        <authorList>
            <person name="Nowell W R."/>
        </authorList>
    </citation>
    <scope>NUCLEOTIDE SEQUENCE</scope>
</reference>
<proteinExistence type="predicted"/>
<name>A0A815F3V1_9BILA</name>
<protein>
    <submittedName>
        <fullName evidence="2">Uncharacterized protein</fullName>
    </submittedName>
</protein>
<keyword evidence="1" id="KW-0812">Transmembrane</keyword>
<feature type="transmembrane region" description="Helical" evidence="1">
    <location>
        <begin position="7"/>
        <end position="26"/>
    </location>
</feature>
<gene>
    <name evidence="2" type="ORF">RFH988_LOCUS30744</name>
</gene>
<dbReference type="AlphaFoldDB" id="A0A815F3V1"/>
<sequence>MASIKHYAAYSLFNLLIIIFIPNWALTQTNNSTCPKNPNSVCTALPFNISNPPDVWLNVPKLSVDEISLVVEDLKAHVSLAANVANLVSLNAGVDVSIDKVNLTILGVKAQVQLAVYLDNVAKIVTRTMASLDLNPLLTTIINGVFRTIDNLLSTLTQNGQLIHQIIDNTGKIINLVLGTEGEILSSVDVGDYLQNMTFTGVTQTLENGNIIKQYTYPPPVGSSQIDNRLVNIVFNSLGQVLGTTVVNPVSTPTTTTASSTTAVTTTT</sequence>
<comment type="caution">
    <text evidence="2">The sequence shown here is derived from an EMBL/GenBank/DDBJ whole genome shotgun (WGS) entry which is preliminary data.</text>
</comment>